<accession>A0A1D8GKB2</accession>
<dbReference type="InterPro" id="IPR037233">
    <property type="entry name" value="CcmK-like_sf"/>
</dbReference>
<evidence type="ECO:0000259" key="4">
    <source>
        <dbReference type="PROSITE" id="PS51930"/>
    </source>
</evidence>
<gene>
    <name evidence="5" type="ORF">Gferi_18360</name>
</gene>
<evidence type="ECO:0000256" key="3">
    <source>
        <dbReference type="PROSITE-ProRule" id="PRU01278"/>
    </source>
</evidence>
<feature type="domain" description="BMC" evidence="4">
    <location>
        <begin position="96"/>
        <end position="182"/>
    </location>
</feature>
<dbReference type="PANTHER" id="PTHR33941">
    <property type="entry name" value="PROPANEDIOL UTILIZATION PROTEIN PDUA"/>
    <property type="match status" value="1"/>
</dbReference>
<evidence type="ECO:0000313" key="5">
    <source>
        <dbReference type="EMBL" id="AOT71343.1"/>
    </source>
</evidence>
<dbReference type="AlphaFoldDB" id="A0A1D8GKB2"/>
<evidence type="ECO:0000256" key="1">
    <source>
        <dbReference type="ARBA" id="ARBA00024322"/>
    </source>
</evidence>
<protein>
    <submittedName>
        <fullName evidence="5">Propanediol utilization protein</fullName>
    </submittedName>
</protein>
<dbReference type="Gene3D" id="3.30.70.1710">
    <property type="match status" value="2"/>
</dbReference>
<dbReference type="OrthoDB" id="9791973at2"/>
<dbReference type="STRING" id="1424294.Gferi_18360"/>
<dbReference type="EMBL" id="CP017269">
    <property type="protein sequence ID" value="AOT71343.1"/>
    <property type="molecule type" value="Genomic_DNA"/>
</dbReference>
<dbReference type="InterPro" id="IPR050575">
    <property type="entry name" value="BMC_shell"/>
</dbReference>
<dbReference type="PANTHER" id="PTHR33941:SF11">
    <property type="entry name" value="BACTERIAL MICROCOMPARTMENT SHELL PROTEIN PDUJ"/>
    <property type="match status" value="1"/>
</dbReference>
<sequence length="182" mass="18908">MKKAIGLLEFKSIAKGMEATDEMLKAADVELILATPICPGKYISIVTGNVGAVKNAVEVGKSVGDIFTVDEYFIPNVSEKVFPAITATSNPEKIASLGIIETISAVTSILVGDIAVKTSNVELLEIRIARGLGGKGFTIITGEVSAVQSAVKACENNLKETGGIVSSVVIASPAKDFIAKLL</sequence>
<keyword evidence="6" id="KW-1185">Reference proteome</keyword>
<dbReference type="PROSITE" id="PS51930">
    <property type="entry name" value="BMC_2"/>
    <property type="match status" value="2"/>
</dbReference>
<reference evidence="5 6" key="1">
    <citation type="submission" date="2016-09" db="EMBL/GenBank/DDBJ databases">
        <title>Genomic analysis reveals versatility of anaerobic energy metabolism of Geosporobacter ferrireducens IRF9 of phylum Firmicutes.</title>
        <authorList>
            <person name="Kim S.-J."/>
        </authorList>
    </citation>
    <scope>NUCLEOTIDE SEQUENCE [LARGE SCALE GENOMIC DNA]</scope>
    <source>
        <strain evidence="5 6">IRF9</strain>
    </source>
</reference>
<dbReference type="Proteomes" id="UP000095743">
    <property type="component" value="Chromosome"/>
</dbReference>
<comment type="subcellular location">
    <subcellularLocation>
        <location evidence="1">Bacterial microcompartment</location>
    </subcellularLocation>
</comment>
<keyword evidence="2" id="KW-1283">Bacterial microcompartment</keyword>
<dbReference type="GO" id="GO:0031469">
    <property type="term" value="C:bacterial microcompartment"/>
    <property type="evidence" value="ECO:0007669"/>
    <property type="project" value="UniProtKB-SubCell"/>
</dbReference>
<dbReference type="RefSeq" id="WP_069979061.1">
    <property type="nucleotide sequence ID" value="NZ_CP017269.1"/>
</dbReference>
<dbReference type="CDD" id="cd07053">
    <property type="entry name" value="BMC_PduT_repeat1"/>
    <property type="match status" value="1"/>
</dbReference>
<dbReference type="PIRSF" id="PIRSF034834">
    <property type="entry name" value="PduT"/>
    <property type="match status" value="1"/>
</dbReference>
<dbReference type="KEGG" id="gfe:Gferi_18360"/>
<organism evidence="5 6">
    <name type="scientific">Geosporobacter ferrireducens</name>
    <dbReference type="NCBI Taxonomy" id="1424294"/>
    <lineage>
        <taxon>Bacteria</taxon>
        <taxon>Bacillati</taxon>
        <taxon>Bacillota</taxon>
        <taxon>Clostridia</taxon>
        <taxon>Peptostreptococcales</taxon>
        <taxon>Thermotaleaceae</taxon>
        <taxon>Geosporobacter</taxon>
    </lineage>
</organism>
<dbReference type="InterPro" id="IPR000249">
    <property type="entry name" value="BMC_dom"/>
</dbReference>
<proteinExistence type="inferred from homology"/>
<dbReference type="CDD" id="cd07054">
    <property type="entry name" value="BMC_PduT_repeat2"/>
    <property type="match status" value="1"/>
</dbReference>
<name>A0A1D8GKB2_9FIRM</name>
<dbReference type="SMART" id="SM00877">
    <property type="entry name" value="BMC"/>
    <property type="match status" value="2"/>
</dbReference>
<dbReference type="InterPro" id="IPR011238">
    <property type="entry name" value="Micro_shell_prot_PduT"/>
</dbReference>
<evidence type="ECO:0000256" key="2">
    <source>
        <dbReference type="ARBA" id="ARBA00024446"/>
    </source>
</evidence>
<dbReference type="InterPro" id="IPR044872">
    <property type="entry name" value="CcmK/CsoS1_BMC"/>
</dbReference>
<feature type="domain" description="BMC" evidence="4">
    <location>
        <begin position="4"/>
        <end position="86"/>
    </location>
</feature>
<dbReference type="Pfam" id="PF00936">
    <property type="entry name" value="BMC"/>
    <property type="match status" value="2"/>
</dbReference>
<evidence type="ECO:0000313" key="6">
    <source>
        <dbReference type="Proteomes" id="UP000095743"/>
    </source>
</evidence>
<comment type="similarity">
    <text evidence="3">Belongs to the bacterial microcompartments protein family.</text>
</comment>
<dbReference type="SUPFAM" id="SSF143414">
    <property type="entry name" value="CcmK-like"/>
    <property type="match status" value="2"/>
</dbReference>